<dbReference type="PANTHER" id="PTHR34223:SF80">
    <property type="entry name" value="OS11G0205900 PROTEIN"/>
    <property type="match status" value="1"/>
</dbReference>
<feature type="region of interest" description="Disordered" evidence="1">
    <location>
        <begin position="59"/>
        <end position="82"/>
    </location>
</feature>
<evidence type="ECO:0000259" key="2">
    <source>
        <dbReference type="Pfam" id="PF00646"/>
    </source>
</evidence>
<dbReference type="Proteomes" id="UP001497457">
    <property type="component" value="Chromosome 31b"/>
</dbReference>
<dbReference type="PROSITE" id="PS51257">
    <property type="entry name" value="PROKAR_LIPOPROTEIN"/>
    <property type="match status" value="1"/>
</dbReference>
<evidence type="ECO:0000313" key="5">
    <source>
        <dbReference type="Proteomes" id="UP001497457"/>
    </source>
</evidence>
<dbReference type="Pfam" id="PF00646">
    <property type="entry name" value="F-box"/>
    <property type="match status" value="1"/>
</dbReference>
<proteinExistence type="predicted"/>
<protein>
    <recommendedName>
        <fullName evidence="2">F-box domain-containing protein</fullName>
    </recommendedName>
</protein>
<sequence>MAPPLTRQRKRALAASASSSGTPQPPPPAQSGAGCAANIHQQGAAAATNLVPTGVKQWSCGQGGTGPPAASTARQVKRSDDGLAPRMRNCKKALAPIKNVPMIGAGDRLSALPEDVIKRILGFLPAREAVQTCVLAWFWRDLWKSATSLHISCGHENELETVKELKEFVDCILHSRGSLPLETCDIRLLEFDDDDKPLVNNWIQHVVMLNVQVLRLTIYHYQKRVEPWFELNNLPLVSQHLTSLDLHGLAFNDKFLDFSSCPVLQDLHIFFCDFMPATRIISQSLKRLCIDSCESNDKLRIQICTPNLVSLCLLGDYTRTPLLERMPSLLEAVVKINPYYDICYEDYCENCDTVWCHPCYGAGDTNNCVLLSGLSYAVNLALIPDTRMFIIRRDLKWCPIFTNLKTLLLNEYWCVPTDCSALVCILEHSPVLQKLTLQLFSEGPEHDIEMKGTCNLMTGEISKHLEIVEIKCEVIDKRILKVLKFLSTLNICFNLYEAKILE</sequence>
<evidence type="ECO:0000313" key="3">
    <source>
        <dbReference type="EMBL" id="CAL5029978.1"/>
    </source>
</evidence>
<organism evidence="4 5">
    <name type="scientific">Urochloa decumbens</name>
    <dbReference type="NCBI Taxonomy" id="240449"/>
    <lineage>
        <taxon>Eukaryota</taxon>
        <taxon>Viridiplantae</taxon>
        <taxon>Streptophyta</taxon>
        <taxon>Embryophyta</taxon>
        <taxon>Tracheophyta</taxon>
        <taxon>Spermatophyta</taxon>
        <taxon>Magnoliopsida</taxon>
        <taxon>Liliopsida</taxon>
        <taxon>Poales</taxon>
        <taxon>Poaceae</taxon>
        <taxon>PACMAD clade</taxon>
        <taxon>Panicoideae</taxon>
        <taxon>Panicodae</taxon>
        <taxon>Paniceae</taxon>
        <taxon>Melinidinae</taxon>
        <taxon>Urochloa</taxon>
    </lineage>
</organism>
<name>A0ABC9F6Z3_9POAL</name>
<dbReference type="InterPro" id="IPR001810">
    <property type="entry name" value="F-box_dom"/>
</dbReference>
<feature type="compositionally biased region" description="Low complexity" evidence="1">
    <location>
        <begin position="13"/>
        <end position="22"/>
    </location>
</feature>
<dbReference type="InterPro" id="IPR036047">
    <property type="entry name" value="F-box-like_dom_sf"/>
</dbReference>
<gene>
    <name evidence="4" type="ORF">URODEC1_LOCUS102568</name>
    <name evidence="3" type="ORF">URODEC1_LOCUS80691</name>
</gene>
<feature type="domain" description="F-box" evidence="2">
    <location>
        <begin position="109"/>
        <end position="145"/>
    </location>
</feature>
<dbReference type="Gene3D" id="1.20.1280.50">
    <property type="match status" value="1"/>
</dbReference>
<accession>A0ABC9F6Z3</accession>
<reference evidence="4" key="1">
    <citation type="submission" date="2024-10" db="EMBL/GenBank/DDBJ databases">
        <authorList>
            <person name="Ryan C."/>
        </authorList>
    </citation>
    <scope>NUCLEOTIDE SEQUENCE [LARGE SCALE GENOMIC DNA]</scope>
</reference>
<dbReference type="EMBL" id="OZ075115">
    <property type="protein sequence ID" value="CAL5070033.1"/>
    <property type="molecule type" value="Genomic_DNA"/>
</dbReference>
<dbReference type="SUPFAM" id="SSF52047">
    <property type="entry name" value="RNI-like"/>
    <property type="match status" value="1"/>
</dbReference>
<keyword evidence="5" id="KW-1185">Reference proteome</keyword>
<dbReference type="Proteomes" id="UP001497457">
    <property type="component" value="Chromosome 5rd"/>
</dbReference>
<dbReference type="SUPFAM" id="SSF81383">
    <property type="entry name" value="F-box domain"/>
    <property type="match status" value="1"/>
</dbReference>
<feature type="region of interest" description="Disordered" evidence="1">
    <location>
        <begin position="1"/>
        <end position="37"/>
    </location>
</feature>
<dbReference type="PANTHER" id="PTHR34223">
    <property type="entry name" value="OS11G0201299 PROTEIN"/>
    <property type="match status" value="1"/>
</dbReference>
<dbReference type="InterPro" id="IPR053197">
    <property type="entry name" value="F-box_SCFL_complex_component"/>
</dbReference>
<evidence type="ECO:0000256" key="1">
    <source>
        <dbReference type="SAM" id="MobiDB-lite"/>
    </source>
</evidence>
<dbReference type="EMBL" id="OZ075141">
    <property type="protein sequence ID" value="CAL5029978.1"/>
    <property type="molecule type" value="Genomic_DNA"/>
</dbReference>
<evidence type="ECO:0000313" key="4">
    <source>
        <dbReference type="EMBL" id="CAL5070033.1"/>
    </source>
</evidence>
<dbReference type="AlphaFoldDB" id="A0ABC9F6Z3"/>